<keyword evidence="2" id="KW-0808">Transferase</keyword>
<dbReference type="Gene3D" id="3.90.550.20">
    <property type="match status" value="1"/>
</dbReference>
<dbReference type="GeneID" id="37073297"/>
<name>A0A318ZS48_9EURO</name>
<accession>A0A318ZS48</accession>
<evidence type="ECO:0000313" key="3">
    <source>
        <dbReference type="Proteomes" id="UP000248349"/>
    </source>
</evidence>
<dbReference type="InterPro" id="IPR007577">
    <property type="entry name" value="GlycoTrfase_DXD_sugar-bd_CS"/>
</dbReference>
<dbReference type="PANTHER" id="PTHR31834">
    <property type="entry name" value="INITIATION-SPECIFIC ALPHA-1,6-MANNOSYLTRANSFERASE"/>
    <property type="match status" value="1"/>
</dbReference>
<dbReference type="GO" id="GO:0000136">
    <property type="term" value="C:mannan polymerase complex"/>
    <property type="evidence" value="ECO:0007669"/>
    <property type="project" value="TreeGrafter"/>
</dbReference>
<reference evidence="2 3" key="1">
    <citation type="submission" date="2016-12" db="EMBL/GenBank/DDBJ databases">
        <title>The genomes of Aspergillus section Nigri reveals drivers in fungal speciation.</title>
        <authorList>
            <consortium name="DOE Joint Genome Institute"/>
            <person name="Vesth T.C."/>
            <person name="Nybo J."/>
            <person name="Theobald S."/>
            <person name="Brandl J."/>
            <person name="Frisvad J.C."/>
            <person name="Nielsen K.F."/>
            <person name="Lyhne E.K."/>
            <person name="Kogle M.E."/>
            <person name="Kuo A."/>
            <person name="Riley R."/>
            <person name="Clum A."/>
            <person name="Nolan M."/>
            <person name="Lipzen A."/>
            <person name="Salamov A."/>
            <person name="Henrissat B."/>
            <person name="Wiebenga A."/>
            <person name="De Vries R.P."/>
            <person name="Grigoriev I.V."/>
            <person name="Mortensen U.H."/>
            <person name="Andersen M.R."/>
            <person name="Baker S.E."/>
        </authorList>
    </citation>
    <scope>NUCLEOTIDE SEQUENCE [LARGE SCALE GENOMIC DNA]</scope>
    <source>
        <strain evidence="2 3">JOP 1030-1</strain>
    </source>
</reference>
<keyword evidence="2" id="KW-0328">Glycosyltransferase</keyword>
<dbReference type="RefSeq" id="XP_025428890.1">
    <property type="nucleotide sequence ID" value="XM_025572069.1"/>
</dbReference>
<gene>
    <name evidence="2" type="ORF">BP01DRAFT_302354</name>
</gene>
<dbReference type="OrthoDB" id="1577640at2759"/>
<dbReference type="GO" id="GO:0006487">
    <property type="term" value="P:protein N-linked glycosylation"/>
    <property type="evidence" value="ECO:0007669"/>
    <property type="project" value="TreeGrafter"/>
</dbReference>
<dbReference type="SUPFAM" id="SSF53448">
    <property type="entry name" value="Nucleotide-diphospho-sugar transferases"/>
    <property type="match status" value="1"/>
</dbReference>
<proteinExistence type="inferred from homology"/>
<dbReference type="EMBL" id="KZ821248">
    <property type="protein sequence ID" value="PYH42908.1"/>
    <property type="molecule type" value="Genomic_DNA"/>
</dbReference>
<protein>
    <submittedName>
        <fullName evidence="2">Putative alpha-1,6-mannosyltransferase</fullName>
    </submittedName>
</protein>
<dbReference type="PANTHER" id="PTHR31834:SF10">
    <property type="entry name" value="TRANSFERASE, PUTATIVE (AFU_ORTHOLOGUE AFUA_8G02040)-RELATED"/>
    <property type="match status" value="1"/>
</dbReference>
<dbReference type="InterPro" id="IPR039367">
    <property type="entry name" value="Och1-like"/>
</dbReference>
<dbReference type="STRING" id="1450539.A0A318ZS48"/>
<comment type="similarity">
    <text evidence="1">Belongs to the glycosyltransferase 32 family.</text>
</comment>
<dbReference type="InterPro" id="IPR029044">
    <property type="entry name" value="Nucleotide-diphossugar_trans"/>
</dbReference>
<dbReference type="GO" id="GO:0000009">
    <property type="term" value="F:alpha-1,6-mannosyltransferase activity"/>
    <property type="evidence" value="ECO:0007669"/>
    <property type="project" value="InterPro"/>
</dbReference>
<evidence type="ECO:0000256" key="1">
    <source>
        <dbReference type="ARBA" id="ARBA00009003"/>
    </source>
</evidence>
<organism evidence="2 3">
    <name type="scientific">Aspergillus saccharolyticus JOP 1030-1</name>
    <dbReference type="NCBI Taxonomy" id="1450539"/>
    <lineage>
        <taxon>Eukaryota</taxon>
        <taxon>Fungi</taxon>
        <taxon>Dikarya</taxon>
        <taxon>Ascomycota</taxon>
        <taxon>Pezizomycotina</taxon>
        <taxon>Eurotiomycetes</taxon>
        <taxon>Eurotiomycetidae</taxon>
        <taxon>Eurotiales</taxon>
        <taxon>Aspergillaceae</taxon>
        <taxon>Aspergillus</taxon>
        <taxon>Aspergillus subgen. Circumdati</taxon>
    </lineage>
</organism>
<dbReference type="Proteomes" id="UP000248349">
    <property type="component" value="Unassembled WGS sequence"/>
</dbReference>
<dbReference type="AlphaFoldDB" id="A0A318ZS48"/>
<dbReference type="Pfam" id="PF04488">
    <property type="entry name" value="Gly_transf_sug"/>
    <property type="match status" value="1"/>
</dbReference>
<evidence type="ECO:0000313" key="2">
    <source>
        <dbReference type="EMBL" id="PYH42908.1"/>
    </source>
</evidence>
<sequence>MVPPRLRRLAIFALLGAVLMVWTLFRREEWDHESLGGLESQYPLLYQHVHMQTGEGGAWYIPANWTTPTHKPPRNIVEAAEWALQATNASDHYLPFSTIPMIVHQTWKTTRIDTWPQLLRHSAERWLQAATEGPMAYFLWTDEGMAQLVHRFEPGLAMQFAGLASNVERSDVFRIVVSKWIGGVYGDIDTEPLRPPTQWISATDLLPWTDTQTGTSYPATAPVQAIVGLEADCREDTDTYWRMGYSQPVQLTQWAFAWAPGHPILQTFLDRLTTTLQTIADRYGGSLQSRAARQELLALDPLTLTGPAAFTEAVRSRLAETTGLRWQALSGLEDGGRSKVVDDVLVLPITGFSPGRGAYGNMGSKPVTDASARLRHLAQGSWRAFDWTVEYGKFCRTMLGRCRDWSKVPVPSAAIA</sequence>
<keyword evidence="3" id="KW-1185">Reference proteome</keyword>